<evidence type="ECO:0000256" key="12">
    <source>
        <dbReference type="HAMAP-Rule" id="MF_03215"/>
    </source>
</evidence>
<comment type="similarity">
    <text evidence="1">Belongs to the carbohydrate kinase pfkB family.</text>
</comment>
<keyword evidence="7 12" id="KW-0418">Kinase</keyword>
<gene>
    <name evidence="12" type="primary">RBK1</name>
    <name evidence="14" type="ORF">ZYGR_0AI07590</name>
</gene>
<comment type="similarity">
    <text evidence="12">Belongs to the carbohydrate kinase PfkB family. Ribokinase subfamily.</text>
</comment>
<dbReference type="GO" id="GO:0005737">
    <property type="term" value="C:cytoplasm"/>
    <property type="evidence" value="ECO:0007669"/>
    <property type="project" value="UniProtKB-SubCell"/>
</dbReference>
<comment type="activity regulation">
    <text evidence="12">Activated by a monovalent cation that binds near, but not in, the active site. The most likely occupant of the site in vivo is potassium. Ion binding induces a conformational change that may alter substrate affinity.</text>
</comment>
<dbReference type="SUPFAM" id="SSF53613">
    <property type="entry name" value="Ribokinase-like"/>
    <property type="match status" value="1"/>
</dbReference>
<dbReference type="EC" id="2.7.1.15" evidence="2 12"/>
<feature type="domain" description="Carbohydrate kinase PfkB" evidence="13">
    <location>
        <begin position="3"/>
        <end position="327"/>
    </location>
</feature>
<evidence type="ECO:0000256" key="8">
    <source>
        <dbReference type="ARBA" id="ARBA00022840"/>
    </source>
</evidence>
<keyword evidence="11 12" id="KW-0119">Carbohydrate metabolism</keyword>
<dbReference type="OrthoDB" id="415590at2759"/>
<evidence type="ECO:0000256" key="7">
    <source>
        <dbReference type="ARBA" id="ARBA00022777"/>
    </source>
</evidence>
<dbReference type="CDD" id="cd01174">
    <property type="entry name" value="ribokinase"/>
    <property type="match status" value="1"/>
</dbReference>
<dbReference type="EMBL" id="BDGX01000035">
    <property type="protein sequence ID" value="GAV53475.1"/>
    <property type="molecule type" value="Genomic_DNA"/>
</dbReference>
<dbReference type="Pfam" id="PF00294">
    <property type="entry name" value="PfkB"/>
    <property type="match status" value="1"/>
</dbReference>
<evidence type="ECO:0000313" key="15">
    <source>
        <dbReference type="Proteomes" id="UP000187013"/>
    </source>
</evidence>
<feature type="binding site" evidence="12">
    <location>
        <position position="318"/>
    </location>
    <ligand>
        <name>K(+)</name>
        <dbReference type="ChEBI" id="CHEBI:29103"/>
    </ligand>
</feature>
<dbReference type="InterPro" id="IPR002139">
    <property type="entry name" value="Ribo/fructo_kinase"/>
</dbReference>
<dbReference type="Gene3D" id="3.40.1190.20">
    <property type="match status" value="1"/>
</dbReference>
<feature type="active site" description="Proton acceptor" evidence="12">
    <location>
        <position position="285"/>
    </location>
</feature>
<dbReference type="GO" id="GO:0019303">
    <property type="term" value="P:D-ribose catabolic process"/>
    <property type="evidence" value="ECO:0007669"/>
    <property type="project" value="UniProtKB-UniRule"/>
</dbReference>
<evidence type="ECO:0000313" key="14">
    <source>
        <dbReference type="EMBL" id="GAV53475.1"/>
    </source>
</evidence>
<comment type="caution">
    <text evidence="12">Lacks conserved residue(s) required for the propagation of feature annotation.</text>
</comment>
<keyword evidence="6 12" id="KW-0547">Nucleotide-binding</keyword>
<evidence type="ECO:0000256" key="4">
    <source>
        <dbReference type="ARBA" id="ARBA00022679"/>
    </source>
</evidence>
<organism evidence="14 15">
    <name type="scientific">Zygosaccharomyces rouxii</name>
    <dbReference type="NCBI Taxonomy" id="4956"/>
    <lineage>
        <taxon>Eukaryota</taxon>
        <taxon>Fungi</taxon>
        <taxon>Dikarya</taxon>
        <taxon>Ascomycota</taxon>
        <taxon>Saccharomycotina</taxon>
        <taxon>Saccharomycetes</taxon>
        <taxon>Saccharomycetales</taxon>
        <taxon>Saccharomycetaceae</taxon>
        <taxon>Zygosaccharomyces</taxon>
    </lineage>
</organism>
<feature type="binding site" evidence="12">
    <location>
        <begin position="284"/>
        <end position="285"/>
    </location>
    <ligand>
        <name>ATP</name>
        <dbReference type="ChEBI" id="CHEBI:30616"/>
    </ligand>
</feature>
<reference evidence="14 15" key="1">
    <citation type="submission" date="2016-08" db="EMBL/GenBank/DDBJ databases">
        <title>Draft genome sequence of allopolyploid Zygosaccharomyces rouxii.</title>
        <authorList>
            <person name="Watanabe J."/>
            <person name="Uehara K."/>
            <person name="Mogi Y."/>
            <person name="Tsukioka Y."/>
        </authorList>
    </citation>
    <scope>NUCLEOTIDE SEQUENCE [LARGE SCALE GENOMIC DNA]</scope>
    <source>
        <strain evidence="14 15">NBRC 110957</strain>
    </source>
</reference>
<feature type="binding site" evidence="12">
    <location>
        <position position="195"/>
    </location>
    <ligand>
        <name>ATP</name>
        <dbReference type="ChEBI" id="CHEBI:30616"/>
    </ligand>
</feature>
<dbReference type="InterPro" id="IPR029056">
    <property type="entry name" value="Ribokinase-like"/>
</dbReference>
<dbReference type="Proteomes" id="UP000187013">
    <property type="component" value="Unassembled WGS sequence"/>
</dbReference>
<comment type="function">
    <text evidence="12">Catalyzes the phosphorylation of ribose at O-5 in a reaction requiring ATP and magnesium. The resulting D-ribose-5-phosphate can then be used either for sythesis of nucleotides, histidine, and tryptophan, or as a component of the pentose phosphate pathway.</text>
</comment>
<feature type="binding site" evidence="12">
    <location>
        <position position="324"/>
    </location>
    <ligand>
        <name>K(+)</name>
        <dbReference type="ChEBI" id="CHEBI:29103"/>
    </ligand>
</feature>
<dbReference type="GO" id="GO:0005524">
    <property type="term" value="F:ATP binding"/>
    <property type="evidence" value="ECO:0007669"/>
    <property type="project" value="UniProtKB-UniRule"/>
</dbReference>
<feature type="binding site" evidence="12">
    <location>
        <position position="320"/>
    </location>
    <ligand>
        <name>K(+)</name>
        <dbReference type="ChEBI" id="CHEBI:29103"/>
    </ligand>
</feature>
<dbReference type="HAMAP" id="MF_01987">
    <property type="entry name" value="Ribokinase"/>
    <property type="match status" value="1"/>
</dbReference>
<comment type="subunit">
    <text evidence="12">Homodimer.</text>
</comment>
<protein>
    <recommendedName>
        <fullName evidence="3 12">Ribokinase</fullName>
        <shortName evidence="12">RK</shortName>
        <ecNumber evidence="2 12">2.7.1.15</ecNumber>
    </recommendedName>
</protein>
<keyword evidence="12" id="KW-0963">Cytoplasm</keyword>
<proteinExistence type="inferred from homology"/>
<feature type="binding site" evidence="12">
    <location>
        <position position="281"/>
    </location>
    <ligand>
        <name>K(+)</name>
        <dbReference type="ChEBI" id="CHEBI:29103"/>
    </ligand>
</feature>
<dbReference type="AlphaFoldDB" id="A0A1Q3ACY0"/>
<keyword evidence="10 12" id="KW-0630">Potassium</keyword>
<evidence type="ECO:0000256" key="11">
    <source>
        <dbReference type="ARBA" id="ARBA00023277"/>
    </source>
</evidence>
<dbReference type="PRINTS" id="PR00990">
    <property type="entry name" value="RIBOKINASE"/>
</dbReference>
<comment type="cofactor">
    <cofactor evidence="12">
        <name>Mg(2+)</name>
        <dbReference type="ChEBI" id="CHEBI:18420"/>
    </cofactor>
    <text evidence="12">Requires a divalent cation, most likely magnesium in vivo, as an electrophilic catalyst to aid phosphoryl group transfer. It is the chelate of the metal and the nucleotide that is the actual substrate.</text>
</comment>
<comment type="caution">
    <text evidence="14">The sequence shown here is derived from an EMBL/GenBank/DDBJ whole genome shotgun (WGS) entry which is preliminary data.</text>
</comment>
<evidence type="ECO:0000256" key="3">
    <source>
        <dbReference type="ARBA" id="ARBA00016943"/>
    </source>
</evidence>
<dbReference type="GO" id="GO:0046872">
    <property type="term" value="F:metal ion binding"/>
    <property type="evidence" value="ECO:0007669"/>
    <property type="project" value="UniProtKB-KW"/>
</dbReference>
<evidence type="ECO:0000256" key="2">
    <source>
        <dbReference type="ARBA" id="ARBA00012035"/>
    </source>
</evidence>
<dbReference type="UniPathway" id="UPA00916">
    <property type="reaction ID" value="UER00889"/>
</dbReference>
<dbReference type="GO" id="GO:0004747">
    <property type="term" value="F:ribokinase activity"/>
    <property type="evidence" value="ECO:0007669"/>
    <property type="project" value="UniProtKB-UniRule"/>
</dbReference>
<dbReference type="GO" id="GO:0005634">
    <property type="term" value="C:nucleus"/>
    <property type="evidence" value="ECO:0007669"/>
    <property type="project" value="UniProtKB-SubCell"/>
</dbReference>
<keyword evidence="8 12" id="KW-0067">ATP-binding</keyword>
<dbReference type="PANTHER" id="PTHR10584">
    <property type="entry name" value="SUGAR KINASE"/>
    <property type="match status" value="1"/>
</dbReference>
<name>A0A1Q3ACY0_ZYGRO</name>
<keyword evidence="12" id="KW-0539">Nucleus</keyword>
<comment type="subcellular location">
    <subcellularLocation>
        <location evidence="12">Cytoplasm</location>
    </subcellularLocation>
    <subcellularLocation>
        <location evidence="12">Nucleus</location>
    </subcellularLocation>
</comment>
<dbReference type="PROSITE" id="PS00584">
    <property type="entry name" value="PFKB_KINASES_2"/>
    <property type="match status" value="1"/>
</dbReference>
<keyword evidence="9 12" id="KW-0460">Magnesium</keyword>
<evidence type="ECO:0000256" key="6">
    <source>
        <dbReference type="ARBA" id="ARBA00022741"/>
    </source>
</evidence>
<feature type="binding site" evidence="12">
    <location>
        <position position="315"/>
    </location>
    <ligand>
        <name>K(+)</name>
        <dbReference type="ChEBI" id="CHEBI:29103"/>
    </ligand>
</feature>
<keyword evidence="5 12" id="KW-0479">Metal-binding</keyword>
<feature type="binding site" evidence="12">
    <location>
        <position position="285"/>
    </location>
    <ligand>
        <name>substrate</name>
    </ligand>
</feature>
<feature type="binding site" evidence="12">
    <location>
        <position position="151"/>
    </location>
    <ligand>
        <name>substrate</name>
    </ligand>
</feature>
<dbReference type="InterPro" id="IPR011877">
    <property type="entry name" value="Ribokinase"/>
</dbReference>
<comment type="pathway">
    <text evidence="12">Carbohydrate metabolism; D-ribose degradation; D-ribose 5-phosphate from beta-D-ribopyranose: step 2/2.</text>
</comment>
<comment type="catalytic activity">
    <reaction evidence="12">
        <text>D-ribose + ATP = D-ribose 5-phosphate + ADP + H(+)</text>
        <dbReference type="Rhea" id="RHEA:13697"/>
        <dbReference type="ChEBI" id="CHEBI:15378"/>
        <dbReference type="ChEBI" id="CHEBI:30616"/>
        <dbReference type="ChEBI" id="CHEBI:47013"/>
        <dbReference type="ChEBI" id="CHEBI:78346"/>
        <dbReference type="ChEBI" id="CHEBI:456216"/>
        <dbReference type="EC" id="2.7.1.15"/>
    </reaction>
</comment>
<dbReference type="PANTHER" id="PTHR10584:SF166">
    <property type="entry name" value="RIBOKINASE"/>
    <property type="match status" value="1"/>
</dbReference>
<feature type="binding site" evidence="12">
    <location>
        <begin position="10"/>
        <end position="12"/>
    </location>
    <ligand>
        <name>substrate</name>
    </ligand>
</feature>
<sequence length="332" mass="36427">MGIATIGSLNYDIVTFTDRVPQAGETLRGNTFETHAGGKGLNQTIALAKLKQTGANYDIRMVGSVGDDSFGKQLKDLLQESGVNTDMVQVIEKKSTGVATILVEQKNGGQNRIILTEGANGNSVYNNDDLRSIFQGVTLNNEKQFVVFQNEIPDSCSIISWIKTNHPHFQIVYNPSPFYPITKEQWSLVDILVINEVEALQIVKAIYQEKEYDFYTKEIERDYVRGYKQICGEFQRNLVSQTNSAITVVTLGEKGSLYASKECPEVGFTPAVPDVNVVDTTAAGDIFLGALVTQLHQDVDLKTAIKFSTKASSIGIQKPGAAESIPTFEEVA</sequence>
<evidence type="ECO:0000256" key="9">
    <source>
        <dbReference type="ARBA" id="ARBA00022842"/>
    </source>
</evidence>
<keyword evidence="4 12" id="KW-0808">Transferase</keyword>
<feature type="binding site" evidence="12">
    <location>
        <begin position="250"/>
        <end position="255"/>
    </location>
    <ligand>
        <name>ATP</name>
        <dbReference type="ChEBI" id="CHEBI:30616"/>
    </ligand>
</feature>
<evidence type="ECO:0000256" key="5">
    <source>
        <dbReference type="ARBA" id="ARBA00022723"/>
    </source>
</evidence>
<feature type="binding site" evidence="12">
    <location>
        <begin position="38"/>
        <end position="42"/>
    </location>
    <ligand>
        <name>substrate</name>
    </ligand>
</feature>
<evidence type="ECO:0000256" key="10">
    <source>
        <dbReference type="ARBA" id="ARBA00022958"/>
    </source>
</evidence>
<evidence type="ECO:0000256" key="1">
    <source>
        <dbReference type="ARBA" id="ARBA00005380"/>
    </source>
</evidence>
<evidence type="ECO:0000259" key="13">
    <source>
        <dbReference type="Pfam" id="PF00294"/>
    </source>
</evidence>
<dbReference type="InterPro" id="IPR002173">
    <property type="entry name" value="Carboh/pur_kinase_PfkB_CS"/>
</dbReference>
<feature type="binding site" evidence="12">
    <location>
        <position position="279"/>
    </location>
    <ligand>
        <name>K(+)</name>
        <dbReference type="ChEBI" id="CHEBI:29103"/>
    </ligand>
</feature>
<accession>A0A1Q3ACY0</accession>
<dbReference type="InterPro" id="IPR011611">
    <property type="entry name" value="PfkB_dom"/>
</dbReference>